<protein>
    <submittedName>
        <fullName evidence="1">Uncharacterized protein</fullName>
    </submittedName>
</protein>
<sequence>MKAQFKQTLDTYDDVFNPDFKEFTLVQQWVCLAQRPFLEELTCRVLGDLFQEGVVAKLADDLYCGGSTRIDLLYNFTRTLQALQRNGLNLSASKTVITPRETTIFGGYGVKAPFVQALTELLH</sequence>
<evidence type="ECO:0000313" key="1">
    <source>
        <dbReference type="EnsemblMetazoa" id="G31163.1:cds"/>
    </source>
</evidence>
<name>A0A8W8M9C8_MAGGI</name>
<keyword evidence="2" id="KW-1185">Reference proteome</keyword>
<dbReference type="Proteomes" id="UP000005408">
    <property type="component" value="Unassembled WGS sequence"/>
</dbReference>
<organism evidence="1 2">
    <name type="scientific">Magallana gigas</name>
    <name type="common">Pacific oyster</name>
    <name type="synonym">Crassostrea gigas</name>
    <dbReference type="NCBI Taxonomy" id="29159"/>
    <lineage>
        <taxon>Eukaryota</taxon>
        <taxon>Metazoa</taxon>
        <taxon>Spiralia</taxon>
        <taxon>Lophotrochozoa</taxon>
        <taxon>Mollusca</taxon>
        <taxon>Bivalvia</taxon>
        <taxon>Autobranchia</taxon>
        <taxon>Pteriomorphia</taxon>
        <taxon>Ostreida</taxon>
        <taxon>Ostreoidea</taxon>
        <taxon>Ostreidae</taxon>
        <taxon>Magallana</taxon>
    </lineage>
</organism>
<evidence type="ECO:0000313" key="2">
    <source>
        <dbReference type="Proteomes" id="UP000005408"/>
    </source>
</evidence>
<reference evidence="1" key="1">
    <citation type="submission" date="2022-08" db="UniProtKB">
        <authorList>
            <consortium name="EnsemblMetazoa"/>
        </authorList>
    </citation>
    <scope>IDENTIFICATION</scope>
    <source>
        <strain evidence="1">05x7-T-G4-1.051#20</strain>
    </source>
</reference>
<proteinExistence type="predicted"/>
<dbReference type="AlphaFoldDB" id="A0A8W8M9C8"/>
<accession>A0A8W8M9C8</accession>
<dbReference type="EnsemblMetazoa" id="G31163.1">
    <property type="protein sequence ID" value="G31163.1:cds"/>
    <property type="gene ID" value="G31163"/>
</dbReference>